<evidence type="ECO:0000259" key="13">
    <source>
        <dbReference type="PROSITE" id="PS50173"/>
    </source>
</evidence>
<evidence type="ECO:0000256" key="2">
    <source>
        <dbReference type="ARBA" id="ARBA00022457"/>
    </source>
</evidence>
<dbReference type="InterPro" id="IPR001126">
    <property type="entry name" value="UmuC"/>
</dbReference>
<dbReference type="AlphaFoldDB" id="R4K3K3"/>
<keyword evidence="7 12" id="KW-0227">DNA damage</keyword>
<dbReference type="Gene3D" id="3.30.70.270">
    <property type="match status" value="1"/>
</dbReference>
<evidence type="ECO:0000256" key="9">
    <source>
        <dbReference type="ARBA" id="ARBA00022932"/>
    </source>
</evidence>
<evidence type="ECO:0000256" key="3">
    <source>
        <dbReference type="ARBA" id="ARBA00022679"/>
    </source>
</evidence>
<dbReference type="HOGENOM" id="CLU_012348_1_1_9"/>
<dbReference type="Gene3D" id="3.30.1490.100">
    <property type="entry name" value="DNA polymerase, Y-family, little finger domain"/>
    <property type="match status" value="1"/>
</dbReference>
<keyword evidence="15" id="KW-1185">Reference proteome</keyword>
<comment type="cofactor">
    <cofactor evidence="12">
        <name>Mg(2+)</name>
        <dbReference type="ChEBI" id="CHEBI:18420"/>
    </cofactor>
    <text evidence="12">Binds 2 magnesium ions per subunit.</text>
</comment>
<dbReference type="PANTHER" id="PTHR11076">
    <property type="entry name" value="DNA REPAIR POLYMERASE UMUC / TRANSFERASE FAMILY MEMBER"/>
    <property type="match status" value="1"/>
</dbReference>
<organism evidence="14 15">
    <name type="scientific">Clostridium pasteurianum BC1</name>
    <dbReference type="NCBI Taxonomy" id="86416"/>
    <lineage>
        <taxon>Bacteria</taxon>
        <taxon>Bacillati</taxon>
        <taxon>Bacillota</taxon>
        <taxon>Clostridia</taxon>
        <taxon>Eubacteriales</taxon>
        <taxon>Clostridiaceae</taxon>
        <taxon>Clostridium</taxon>
    </lineage>
</organism>
<dbReference type="HAMAP" id="MF_01113">
    <property type="entry name" value="DNApol_IV"/>
    <property type="match status" value="1"/>
</dbReference>
<evidence type="ECO:0000256" key="7">
    <source>
        <dbReference type="ARBA" id="ARBA00022763"/>
    </source>
</evidence>
<dbReference type="InterPro" id="IPR043128">
    <property type="entry name" value="Rev_trsase/Diguanyl_cyclase"/>
</dbReference>
<dbReference type="GO" id="GO:0000287">
    <property type="term" value="F:magnesium ion binding"/>
    <property type="evidence" value="ECO:0007669"/>
    <property type="project" value="UniProtKB-UniRule"/>
</dbReference>
<protein>
    <recommendedName>
        <fullName evidence="12">DNA polymerase IV</fullName>
        <shortName evidence="12">Pol IV</shortName>
        <ecNumber evidence="12">2.7.7.7</ecNumber>
    </recommendedName>
</protein>
<evidence type="ECO:0000256" key="6">
    <source>
        <dbReference type="ARBA" id="ARBA00022723"/>
    </source>
</evidence>
<dbReference type="GO" id="GO:0003887">
    <property type="term" value="F:DNA-directed DNA polymerase activity"/>
    <property type="evidence" value="ECO:0007669"/>
    <property type="project" value="UniProtKB-UniRule"/>
</dbReference>
<dbReference type="Pfam" id="PF00817">
    <property type="entry name" value="IMS"/>
    <property type="match status" value="1"/>
</dbReference>
<dbReference type="GO" id="GO:0003684">
    <property type="term" value="F:damaged DNA binding"/>
    <property type="evidence" value="ECO:0007669"/>
    <property type="project" value="InterPro"/>
</dbReference>
<evidence type="ECO:0000256" key="11">
    <source>
        <dbReference type="ARBA" id="ARBA00049244"/>
    </source>
</evidence>
<keyword evidence="6 12" id="KW-0479">Metal-binding</keyword>
<keyword evidence="9 12" id="KW-0239">DNA-directed DNA polymerase</keyword>
<proteinExistence type="inferred from homology"/>
<dbReference type="PROSITE" id="PS50173">
    <property type="entry name" value="UMUC"/>
    <property type="match status" value="1"/>
</dbReference>
<keyword evidence="2 12" id="KW-0515">Mutator protein</keyword>
<dbReference type="KEGG" id="cpas:Clopa_1320"/>
<dbReference type="CDD" id="cd03586">
    <property type="entry name" value="PolY_Pol_IV_kappa"/>
    <property type="match status" value="1"/>
</dbReference>
<comment type="subcellular location">
    <subcellularLocation>
        <location evidence="12">Cytoplasm</location>
    </subcellularLocation>
</comment>
<evidence type="ECO:0000256" key="1">
    <source>
        <dbReference type="ARBA" id="ARBA00010945"/>
    </source>
</evidence>
<dbReference type="PATRIC" id="fig|86416.3.peg.1320"/>
<keyword evidence="4 12" id="KW-0548">Nucleotidyltransferase</keyword>
<comment type="subunit">
    <text evidence="12">Monomer.</text>
</comment>
<dbReference type="OrthoDB" id="9808813at2"/>
<dbReference type="InterPro" id="IPR022880">
    <property type="entry name" value="DNApol_IV"/>
</dbReference>
<evidence type="ECO:0000313" key="14">
    <source>
        <dbReference type="EMBL" id="AGK96306.1"/>
    </source>
</evidence>
<feature type="active site" evidence="12">
    <location>
        <position position="115"/>
    </location>
</feature>
<dbReference type="GO" id="GO:0006261">
    <property type="term" value="P:DNA-templated DNA replication"/>
    <property type="evidence" value="ECO:0007669"/>
    <property type="project" value="UniProtKB-UniRule"/>
</dbReference>
<evidence type="ECO:0000256" key="10">
    <source>
        <dbReference type="ARBA" id="ARBA00023204"/>
    </source>
</evidence>
<dbReference type="SUPFAM" id="SSF56672">
    <property type="entry name" value="DNA/RNA polymerases"/>
    <property type="match status" value="1"/>
</dbReference>
<dbReference type="InterPro" id="IPR036775">
    <property type="entry name" value="DNA_pol_Y-fam_lit_finger_sf"/>
</dbReference>
<feature type="binding site" evidence="12">
    <location>
        <position position="12"/>
    </location>
    <ligand>
        <name>Mg(2+)</name>
        <dbReference type="ChEBI" id="CHEBI:18420"/>
    </ligand>
</feature>
<evidence type="ECO:0000256" key="4">
    <source>
        <dbReference type="ARBA" id="ARBA00022695"/>
    </source>
</evidence>
<dbReference type="eggNOG" id="COG0389">
    <property type="taxonomic scope" value="Bacteria"/>
</dbReference>
<gene>
    <name evidence="12" type="primary">dinB</name>
    <name evidence="14" type="ORF">Clopa_1320</name>
</gene>
<dbReference type="GO" id="GO:0042276">
    <property type="term" value="P:error-prone translesion synthesis"/>
    <property type="evidence" value="ECO:0007669"/>
    <property type="project" value="TreeGrafter"/>
</dbReference>
<evidence type="ECO:0000256" key="12">
    <source>
        <dbReference type="HAMAP-Rule" id="MF_01113"/>
    </source>
</evidence>
<feature type="site" description="Substrate discrimination" evidence="12">
    <location>
        <position position="17"/>
    </location>
</feature>
<evidence type="ECO:0000256" key="8">
    <source>
        <dbReference type="ARBA" id="ARBA00022842"/>
    </source>
</evidence>
<dbReference type="SUPFAM" id="SSF100879">
    <property type="entry name" value="Lesion bypass DNA polymerase (Y-family), little finger domain"/>
    <property type="match status" value="1"/>
</dbReference>
<feature type="binding site" evidence="12">
    <location>
        <position position="114"/>
    </location>
    <ligand>
        <name>Mg(2+)</name>
        <dbReference type="ChEBI" id="CHEBI:18420"/>
    </ligand>
</feature>
<dbReference type="EC" id="2.7.7.7" evidence="12"/>
<dbReference type="InterPro" id="IPR043502">
    <property type="entry name" value="DNA/RNA_pol_sf"/>
</dbReference>
<accession>R4K3K3</accession>
<evidence type="ECO:0000313" key="15">
    <source>
        <dbReference type="Proteomes" id="UP000013523"/>
    </source>
</evidence>
<dbReference type="RefSeq" id="WP_015614629.1">
    <property type="nucleotide sequence ID" value="NC_021182.1"/>
</dbReference>
<dbReference type="GO" id="GO:0009432">
    <property type="term" value="P:SOS response"/>
    <property type="evidence" value="ECO:0007669"/>
    <property type="project" value="TreeGrafter"/>
</dbReference>
<dbReference type="GO" id="GO:0006281">
    <property type="term" value="P:DNA repair"/>
    <property type="evidence" value="ECO:0007669"/>
    <property type="project" value="UniProtKB-UniRule"/>
</dbReference>
<name>R4K3K3_CLOPA</name>
<keyword evidence="8 12" id="KW-0460">Magnesium</keyword>
<dbReference type="EMBL" id="CP003261">
    <property type="protein sequence ID" value="AGK96306.1"/>
    <property type="molecule type" value="Genomic_DNA"/>
</dbReference>
<dbReference type="InterPro" id="IPR017961">
    <property type="entry name" value="DNA_pol_Y-fam_little_finger"/>
</dbReference>
<dbReference type="GO" id="GO:0005829">
    <property type="term" value="C:cytosol"/>
    <property type="evidence" value="ECO:0007669"/>
    <property type="project" value="TreeGrafter"/>
</dbReference>
<evidence type="ECO:0000256" key="5">
    <source>
        <dbReference type="ARBA" id="ARBA00022705"/>
    </source>
</evidence>
<keyword evidence="10 12" id="KW-0234">DNA repair</keyword>
<feature type="domain" description="UmuC" evidence="13">
    <location>
        <begin position="8"/>
        <end position="196"/>
    </location>
</feature>
<sequence>MKNSNRIIFHIDVNSAFLSWSAVYNLKQGGTIDFREIPSVIGGDSKSRHGVVLAKSIPAKKYNVKTGESLFSAKKKCPELKVIPPQHDLYGKYSNAMMKILQEYTPIIERFSIDECFMDFTGVKKAYEDPINFAYIIKERIKRELGFTVNVGIAYNKLLAKMASDFKKPDRIHTLYSEEIKEKMWSLPVENLFMVGRATVPKLHKLHIKTIGELANCDLNILKSEFKSYGALIWNYANGIETSQVYDNRLINAKSIGNSTTLAADIKDRNSAHMVLLSLCETVAMRLRNSQNLCKVVTVVIKNSEFISYSKQKQLCSATDSTKEIIKTAYEAFDKAWRGDKIRLLGVAVSHLSSDESYQMSLFDNKDKIKNKKLDTALDSIRIKYGSKAAMRGVFVQSEIKPMSGRLKKDD</sequence>
<keyword evidence="3 12" id="KW-0808">Transferase</keyword>
<keyword evidence="12" id="KW-0238">DNA-binding</keyword>
<keyword evidence="5 12" id="KW-0235">DNA replication</keyword>
<dbReference type="FunFam" id="3.30.1490.100:FF:000004">
    <property type="entry name" value="DNA polymerase IV"/>
    <property type="match status" value="1"/>
</dbReference>
<dbReference type="Proteomes" id="UP000013523">
    <property type="component" value="Chromosome"/>
</dbReference>
<comment type="catalytic activity">
    <reaction evidence="11 12">
        <text>DNA(n) + a 2'-deoxyribonucleoside 5'-triphosphate = DNA(n+1) + diphosphate</text>
        <dbReference type="Rhea" id="RHEA:22508"/>
        <dbReference type="Rhea" id="RHEA-COMP:17339"/>
        <dbReference type="Rhea" id="RHEA-COMP:17340"/>
        <dbReference type="ChEBI" id="CHEBI:33019"/>
        <dbReference type="ChEBI" id="CHEBI:61560"/>
        <dbReference type="ChEBI" id="CHEBI:173112"/>
        <dbReference type="EC" id="2.7.7.7"/>
    </reaction>
</comment>
<dbReference type="InterPro" id="IPR050116">
    <property type="entry name" value="DNA_polymerase-Y"/>
</dbReference>
<keyword evidence="12" id="KW-0963">Cytoplasm</keyword>
<comment type="similarity">
    <text evidence="1 12">Belongs to the DNA polymerase type-Y family.</text>
</comment>
<dbReference type="Gene3D" id="1.10.150.20">
    <property type="entry name" value="5' to 3' exonuclease, C-terminal subdomain"/>
    <property type="match status" value="1"/>
</dbReference>
<comment type="function">
    <text evidence="12">Poorly processive, error-prone DNA polymerase involved in untargeted mutagenesis. Copies undamaged DNA at stalled replication forks, which arise in vivo from mismatched or misaligned primer ends. These misaligned primers can be extended by PolIV. Exhibits no 3'-5' exonuclease (proofreading) activity. May be involved in translesional synthesis, in conjunction with the beta clamp from PolIII.</text>
</comment>
<dbReference type="STRING" id="86416.Clopa_1320"/>
<dbReference type="Gene3D" id="3.40.1170.60">
    <property type="match status" value="1"/>
</dbReference>
<dbReference type="Pfam" id="PF11799">
    <property type="entry name" value="IMS_C"/>
    <property type="match status" value="1"/>
</dbReference>
<dbReference type="PANTHER" id="PTHR11076:SF35">
    <property type="entry name" value="DNA REPAIR PROTEIN HOMOLOG YOBH"/>
    <property type="match status" value="1"/>
</dbReference>
<reference evidence="14 15" key="1">
    <citation type="submission" date="2012-01" db="EMBL/GenBank/DDBJ databases">
        <title>Complete sequence of chromosome of Clostridium pasteurianum BC1.</title>
        <authorList>
            <consortium name="US DOE Joint Genome Institute"/>
            <person name="Lucas S."/>
            <person name="Han J."/>
            <person name="Lapidus A."/>
            <person name="Cheng J.-F."/>
            <person name="Goodwin L."/>
            <person name="Pitluck S."/>
            <person name="Peters L."/>
            <person name="Mikhailova N."/>
            <person name="Teshima H."/>
            <person name="Detter J.C."/>
            <person name="Han C."/>
            <person name="Tapia R."/>
            <person name="Land M."/>
            <person name="Hauser L."/>
            <person name="Kyrpides N."/>
            <person name="Ivanova N."/>
            <person name="Pagani I."/>
            <person name="Dunn J."/>
            <person name="Taghavi S."/>
            <person name="Francis A."/>
            <person name="van der Lelie D."/>
            <person name="Woyke T."/>
        </authorList>
    </citation>
    <scope>NUCLEOTIDE SEQUENCE [LARGE SCALE GENOMIC DNA]</scope>
    <source>
        <strain evidence="14 15">BC1</strain>
    </source>
</reference>